<dbReference type="InterPro" id="IPR006685">
    <property type="entry name" value="MscS_channel_2nd"/>
</dbReference>
<dbReference type="RefSeq" id="WP_127905199.1">
    <property type="nucleotide sequence ID" value="NZ_RQXX01000001.1"/>
</dbReference>
<keyword evidence="5 6" id="KW-0472">Membrane</keyword>
<feature type="transmembrane region" description="Helical" evidence="6">
    <location>
        <begin position="278"/>
        <end position="299"/>
    </location>
</feature>
<reference evidence="9 10" key="1">
    <citation type="submission" date="2018-11" db="EMBL/GenBank/DDBJ databases">
        <title>Mesobaculum littorinae gen. nov., sp. nov., isolated from Littorina scabra that represents a novel genus of the order Rhodobacteraceae.</title>
        <authorList>
            <person name="Li F."/>
        </authorList>
    </citation>
    <scope>NUCLEOTIDE SEQUENCE [LARGE SCALE GENOMIC DNA]</scope>
    <source>
        <strain evidence="9 10">M0103</strain>
    </source>
</reference>
<evidence type="ECO:0000313" key="10">
    <source>
        <dbReference type="Proteomes" id="UP000285908"/>
    </source>
</evidence>
<dbReference type="Gene3D" id="2.30.30.60">
    <property type="match status" value="1"/>
</dbReference>
<comment type="subcellular location">
    <subcellularLocation>
        <location evidence="1">Cell membrane</location>
        <topology evidence="1">Multi-pass membrane protein</topology>
    </subcellularLocation>
</comment>
<dbReference type="Pfam" id="PF00924">
    <property type="entry name" value="MS_channel_2nd"/>
    <property type="match status" value="1"/>
</dbReference>
<feature type="transmembrane region" description="Helical" evidence="6">
    <location>
        <begin position="358"/>
        <end position="377"/>
    </location>
</feature>
<evidence type="ECO:0000256" key="7">
    <source>
        <dbReference type="SAM" id="SignalP"/>
    </source>
</evidence>
<dbReference type="SUPFAM" id="SSF82689">
    <property type="entry name" value="Mechanosensitive channel protein MscS (YggB), C-terminal domain"/>
    <property type="match status" value="1"/>
</dbReference>
<gene>
    <name evidence="9" type="ORF">EKE94_03525</name>
</gene>
<feature type="transmembrane region" description="Helical" evidence="6">
    <location>
        <begin position="247"/>
        <end position="266"/>
    </location>
</feature>
<feature type="transmembrane region" description="Helical" evidence="6">
    <location>
        <begin position="205"/>
        <end position="226"/>
    </location>
</feature>
<organism evidence="9 10">
    <name type="scientific">Mesobaculum littorinae</name>
    <dbReference type="NCBI Taxonomy" id="2486419"/>
    <lineage>
        <taxon>Bacteria</taxon>
        <taxon>Pseudomonadati</taxon>
        <taxon>Pseudomonadota</taxon>
        <taxon>Alphaproteobacteria</taxon>
        <taxon>Rhodobacterales</taxon>
        <taxon>Roseobacteraceae</taxon>
        <taxon>Mesobaculum</taxon>
    </lineage>
</organism>
<dbReference type="InterPro" id="IPR010920">
    <property type="entry name" value="LSM_dom_sf"/>
</dbReference>
<name>A0A438AMD8_9RHOB</name>
<dbReference type="EMBL" id="RQXX01000001">
    <property type="protein sequence ID" value="RVV99757.1"/>
    <property type="molecule type" value="Genomic_DNA"/>
</dbReference>
<dbReference type="PANTHER" id="PTHR30566:SF25">
    <property type="entry name" value="INNER MEMBRANE PROTEIN"/>
    <property type="match status" value="1"/>
</dbReference>
<dbReference type="GO" id="GO:0005886">
    <property type="term" value="C:plasma membrane"/>
    <property type="evidence" value="ECO:0007669"/>
    <property type="project" value="UniProtKB-SubCell"/>
</dbReference>
<dbReference type="AlphaFoldDB" id="A0A438AMD8"/>
<dbReference type="OrthoDB" id="9792218at2"/>
<evidence type="ECO:0000259" key="8">
    <source>
        <dbReference type="Pfam" id="PF00924"/>
    </source>
</evidence>
<dbReference type="SUPFAM" id="SSF50182">
    <property type="entry name" value="Sm-like ribonucleoproteins"/>
    <property type="match status" value="1"/>
</dbReference>
<keyword evidence="10" id="KW-1185">Reference proteome</keyword>
<dbReference type="Proteomes" id="UP000285908">
    <property type="component" value="Unassembled WGS sequence"/>
</dbReference>
<evidence type="ECO:0000256" key="6">
    <source>
        <dbReference type="SAM" id="Phobius"/>
    </source>
</evidence>
<dbReference type="Gene3D" id="1.10.287.1260">
    <property type="match status" value="1"/>
</dbReference>
<evidence type="ECO:0000256" key="2">
    <source>
        <dbReference type="ARBA" id="ARBA00022475"/>
    </source>
</evidence>
<dbReference type="InterPro" id="IPR023408">
    <property type="entry name" value="MscS_beta-dom_sf"/>
</dbReference>
<feature type="transmembrane region" description="Helical" evidence="6">
    <location>
        <begin position="335"/>
        <end position="352"/>
    </location>
</feature>
<evidence type="ECO:0000256" key="5">
    <source>
        <dbReference type="ARBA" id="ARBA00023136"/>
    </source>
</evidence>
<protein>
    <submittedName>
        <fullName evidence="9">Mechanosensitive ion channel</fullName>
    </submittedName>
</protein>
<keyword evidence="7" id="KW-0732">Signal</keyword>
<accession>A0A438AMD8</accession>
<dbReference type="GO" id="GO:0008381">
    <property type="term" value="F:mechanosensitive monoatomic ion channel activity"/>
    <property type="evidence" value="ECO:0007669"/>
    <property type="project" value="UniProtKB-ARBA"/>
</dbReference>
<feature type="chain" id="PRO_5018979317" evidence="7">
    <location>
        <begin position="27"/>
        <end position="551"/>
    </location>
</feature>
<feature type="domain" description="Mechanosensitive ion channel MscS" evidence="8">
    <location>
        <begin position="380"/>
        <end position="445"/>
    </location>
</feature>
<evidence type="ECO:0000256" key="3">
    <source>
        <dbReference type="ARBA" id="ARBA00022692"/>
    </source>
</evidence>
<keyword evidence="2" id="KW-1003">Cell membrane</keyword>
<proteinExistence type="predicted"/>
<comment type="caution">
    <text evidence="9">The sequence shown here is derived from an EMBL/GenBank/DDBJ whole genome shotgun (WGS) entry which is preliminary data.</text>
</comment>
<keyword evidence="4 6" id="KW-1133">Transmembrane helix</keyword>
<evidence type="ECO:0000256" key="1">
    <source>
        <dbReference type="ARBA" id="ARBA00004651"/>
    </source>
</evidence>
<dbReference type="InterPro" id="IPR011066">
    <property type="entry name" value="MscS_channel_C_sf"/>
</dbReference>
<feature type="signal peptide" evidence="7">
    <location>
        <begin position="1"/>
        <end position="26"/>
    </location>
</feature>
<keyword evidence="3 6" id="KW-0812">Transmembrane</keyword>
<evidence type="ECO:0000256" key="4">
    <source>
        <dbReference type="ARBA" id="ARBA00022989"/>
    </source>
</evidence>
<dbReference type="PANTHER" id="PTHR30566">
    <property type="entry name" value="YNAI-RELATED MECHANOSENSITIVE ION CHANNEL"/>
    <property type="match status" value="1"/>
</dbReference>
<sequence length="551" mass="61385">MSLRVPPVIAALFALLFCLVAAPPLAAQDAFYEVDALNAGLPPVPEDFYRDNPQEAVESFLDAAEDEDWARAVHALNLNRVDEADQAERGPPLARQLARVLDRRVVISWRRLLERPDALDAQASSSAATAGQPRRSLLLAVLDRGPREGAIRLERIKAGDDDPVWVFSDRTVELVPELYRLYGPSSLESSLPDWLRKQTFWGIHVWELIGLPVVLITAYLAGRLLHRLFGWLSRKATHYWTTVTLRALRWPSIIVVVTTILLYSTLRIFVFSGPVSTIIVPLTVIGYVTAILIFALNVIDTVLDRLVTFDSDKLSDPDNQALRSFATSMSAGRRALIVLALLIAAGTALASANLFRTLGFSLLASAGALTLILGFAARQILGNILASMQIAMNRSARIGDFVVFKDHWCTVERIHFTFVQLRTWTGNRLVVPVSDFVSDSFENWSLIDSGMIRVIDLTLAQTADVGALRERFHAIVDDHDQIERDDNTMAMVLSQDGFGQVVRFTVYCRNQMQAWAIECDIREKLMVAARELEENLPQPVLPQARMDDMAG</sequence>
<evidence type="ECO:0000313" key="9">
    <source>
        <dbReference type="EMBL" id="RVV99757.1"/>
    </source>
</evidence>